<comment type="caution">
    <text evidence="4">The sequence shown here is derived from an EMBL/GenBank/DDBJ whole genome shotgun (WGS) entry which is preliminary data.</text>
</comment>
<name>A0AAV1KE28_9NEOP</name>
<protein>
    <submittedName>
        <fullName evidence="4">Uncharacterized protein</fullName>
    </submittedName>
</protein>
<reference evidence="4 5" key="1">
    <citation type="submission" date="2023-11" db="EMBL/GenBank/DDBJ databases">
        <authorList>
            <person name="Hedman E."/>
            <person name="Englund M."/>
            <person name="Stromberg M."/>
            <person name="Nyberg Akerstrom W."/>
            <person name="Nylinder S."/>
            <person name="Jareborg N."/>
            <person name="Kallberg Y."/>
            <person name="Kronander E."/>
        </authorList>
    </citation>
    <scope>NUCLEOTIDE SEQUENCE [LARGE SCALE GENOMIC DNA]</scope>
</reference>
<dbReference type="PANTHER" id="PTHR10380">
    <property type="entry name" value="CUTICLE PROTEIN"/>
    <property type="match status" value="1"/>
</dbReference>
<keyword evidence="2" id="KW-0732">Signal</keyword>
<dbReference type="PROSITE" id="PS51155">
    <property type="entry name" value="CHIT_BIND_RR_2"/>
    <property type="match status" value="2"/>
</dbReference>
<gene>
    <name evidence="4" type="ORF">PARMNEM_LOCUS1906</name>
</gene>
<dbReference type="Proteomes" id="UP001314205">
    <property type="component" value="Unassembled WGS sequence"/>
</dbReference>
<proteinExistence type="predicted"/>
<dbReference type="InterPro" id="IPR000618">
    <property type="entry name" value="Insect_cuticle"/>
</dbReference>
<evidence type="ECO:0000313" key="4">
    <source>
        <dbReference type="EMBL" id="CAK1580052.1"/>
    </source>
</evidence>
<sequence>MNEVISESLRRKIFVIFNSLSRISPIKSQVKNLIVLLCAIGCACATVSDQEANIVRSNFDHDAEGGYQFAYETDNGITAQADGKITVLSENSTAHQVQGSVSYVSPEGKTIEITYVADENGYRPESDSLPTPPAPMPIPDYIARAIEYIAAHPYKEETEVNEEKKVAKVNEEKKVVKVNEEKKVANKFLVVIAAAFALVSADVSHIVRNDESQAPIIRFESDSSPEGSFQYSYETGNGISAQAQGTVFNPNTDAASLEIKGAARYTSPEGEPVELTYVANEKGFQPSGSHIPQPQPIPELILRSLEYIAAHPPPPAPAEYARKPLN</sequence>
<dbReference type="InterPro" id="IPR031311">
    <property type="entry name" value="CHIT_BIND_RR_consensus"/>
</dbReference>
<keyword evidence="5" id="KW-1185">Reference proteome</keyword>
<evidence type="ECO:0000256" key="3">
    <source>
        <dbReference type="PROSITE-ProRule" id="PRU00497"/>
    </source>
</evidence>
<dbReference type="PRINTS" id="PR00947">
    <property type="entry name" value="CUTICLE"/>
</dbReference>
<dbReference type="Pfam" id="PF00379">
    <property type="entry name" value="Chitin_bind_4"/>
    <property type="match status" value="2"/>
</dbReference>
<dbReference type="GO" id="GO:0008010">
    <property type="term" value="F:structural constituent of chitin-based larval cuticle"/>
    <property type="evidence" value="ECO:0007669"/>
    <property type="project" value="TreeGrafter"/>
</dbReference>
<dbReference type="AlphaFoldDB" id="A0AAV1KE28"/>
<organism evidence="4 5">
    <name type="scientific">Parnassius mnemosyne</name>
    <name type="common">clouded apollo</name>
    <dbReference type="NCBI Taxonomy" id="213953"/>
    <lineage>
        <taxon>Eukaryota</taxon>
        <taxon>Metazoa</taxon>
        <taxon>Ecdysozoa</taxon>
        <taxon>Arthropoda</taxon>
        <taxon>Hexapoda</taxon>
        <taxon>Insecta</taxon>
        <taxon>Pterygota</taxon>
        <taxon>Neoptera</taxon>
        <taxon>Endopterygota</taxon>
        <taxon>Lepidoptera</taxon>
        <taxon>Glossata</taxon>
        <taxon>Ditrysia</taxon>
        <taxon>Papilionoidea</taxon>
        <taxon>Papilionidae</taxon>
        <taxon>Parnassiinae</taxon>
        <taxon>Parnassini</taxon>
        <taxon>Parnassius</taxon>
        <taxon>Driopa</taxon>
    </lineage>
</organism>
<keyword evidence="1 3" id="KW-0193">Cuticle</keyword>
<dbReference type="InterPro" id="IPR050468">
    <property type="entry name" value="Cuticle_Struct_Prot"/>
</dbReference>
<dbReference type="PROSITE" id="PS00233">
    <property type="entry name" value="CHIT_BIND_RR_1"/>
    <property type="match status" value="2"/>
</dbReference>
<evidence type="ECO:0000313" key="5">
    <source>
        <dbReference type="Proteomes" id="UP001314205"/>
    </source>
</evidence>
<dbReference type="EMBL" id="CAVLGL010000013">
    <property type="protein sequence ID" value="CAK1580052.1"/>
    <property type="molecule type" value="Genomic_DNA"/>
</dbReference>
<accession>A0AAV1KE28</accession>
<dbReference type="GO" id="GO:0062129">
    <property type="term" value="C:chitin-based extracellular matrix"/>
    <property type="evidence" value="ECO:0007669"/>
    <property type="project" value="TreeGrafter"/>
</dbReference>
<evidence type="ECO:0000256" key="1">
    <source>
        <dbReference type="ARBA" id="ARBA00022460"/>
    </source>
</evidence>
<evidence type="ECO:0000256" key="2">
    <source>
        <dbReference type="ARBA" id="ARBA00022729"/>
    </source>
</evidence>
<dbReference type="PANTHER" id="PTHR10380:SF238">
    <property type="entry name" value="CUTICULAR PROTEIN 65EA-RELATED"/>
    <property type="match status" value="1"/>
</dbReference>